<dbReference type="EMBL" id="CH473948">
    <property type="protein sequence ID" value="EDM05666.1"/>
    <property type="molecule type" value="Genomic_DNA"/>
</dbReference>
<reference evidence="1 2" key="1">
    <citation type="submission" date="2005-07" db="EMBL/GenBank/DDBJ databases">
        <authorList>
            <person name="Mural R.J."/>
            <person name="Li P.W."/>
            <person name="Adams M.D."/>
            <person name="Amanatides P.G."/>
            <person name="Baden-Tillson H."/>
            <person name="Barnstead M."/>
            <person name="Chin S.H."/>
            <person name="Dew I."/>
            <person name="Evans C.A."/>
            <person name="Ferriera S."/>
            <person name="Flanigan M."/>
            <person name="Fosler C."/>
            <person name="Glodek A."/>
            <person name="Gu Z."/>
            <person name="Holt R.A."/>
            <person name="Jennings D."/>
            <person name="Kraft C.L."/>
            <person name="Lu F."/>
            <person name="Nguyen T."/>
            <person name="Nusskern D.R."/>
            <person name="Pfannkoch C.M."/>
            <person name="Sitter C."/>
            <person name="Sutton G.G."/>
            <person name="Venter J.C."/>
            <person name="Wang Z."/>
            <person name="Woodage T."/>
            <person name="Zheng X.H."/>
            <person name="Zhong F."/>
        </authorList>
    </citation>
    <scope>NUCLEOTIDE SEQUENCE [LARGE SCALE GENOMIC DNA]</scope>
    <source>
        <strain>BN</strain>
        <strain evidence="2">Sprague-Dawley</strain>
    </source>
</reference>
<evidence type="ECO:0000313" key="1">
    <source>
        <dbReference type="EMBL" id="EDM05666.1"/>
    </source>
</evidence>
<sequence length="43" mass="4874">MWVLNNWDSVYPKSYCLRVGYVLLAGLPCLPSMGEEVPKLTET</sequence>
<proteinExistence type="predicted"/>
<evidence type="ECO:0000313" key="2">
    <source>
        <dbReference type="Proteomes" id="UP000234681"/>
    </source>
</evidence>
<gene>
    <name evidence="1" type="ORF">rCG_32997</name>
</gene>
<dbReference type="AlphaFoldDB" id="A6HI11"/>
<organism evidence="1 2">
    <name type="scientific">Rattus norvegicus</name>
    <name type="common">Rat</name>
    <dbReference type="NCBI Taxonomy" id="10116"/>
    <lineage>
        <taxon>Eukaryota</taxon>
        <taxon>Metazoa</taxon>
        <taxon>Chordata</taxon>
        <taxon>Craniata</taxon>
        <taxon>Vertebrata</taxon>
        <taxon>Euteleostomi</taxon>
        <taxon>Mammalia</taxon>
        <taxon>Eutheria</taxon>
        <taxon>Euarchontoglires</taxon>
        <taxon>Glires</taxon>
        <taxon>Rodentia</taxon>
        <taxon>Myomorpha</taxon>
        <taxon>Muroidea</taxon>
        <taxon>Muridae</taxon>
        <taxon>Murinae</taxon>
        <taxon>Rattus</taxon>
    </lineage>
</organism>
<dbReference type="Proteomes" id="UP000234681">
    <property type="component" value="Chromosome 10"/>
</dbReference>
<name>A6HI11_RAT</name>
<protein>
    <submittedName>
        <fullName evidence="1">RCG32997</fullName>
    </submittedName>
</protein>
<accession>A6HI11</accession>